<sequence>MDEHTIKSIRVEKHLIRVGSLIRVRSTRFELNSRFWYFGVYILLLVICNLERNRFGLKTSDSGRVGVKAHFDNIQRIADSTTLPHVMRCFKQSDSRRIGPRTLDREVDGQTQNFKYADGFITFHALKFDIE</sequence>
<comment type="caution">
    <text evidence="2">The sequence shown here is derived from an EMBL/GenBank/DDBJ whole genome shotgun (WGS) entry which is preliminary data.</text>
</comment>
<keyword evidence="1" id="KW-0472">Membrane</keyword>
<dbReference type="EMBL" id="JAVYJV010000011">
    <property type="protein sequence ID" value="KAK4359419.1"/>
    <property type="molecule type" value="Genomic_DNA"/>
</dbReference>
<organism evidence="2 3">
    <name type="scientific">Anisodus tanguticus</name>
    <dbReference type="NCBI Taxonomy" id="243964"/>
    <lineage>
        <taxon>Eukaryota</taxon>
        <taxon>Viridiplantae</taxon>
        <taxon>Streptophyta</taxon>
        <taxon>Embryophyta</taxon>
        <taxon>Tracheophyta</taxon>
        <taxon>Spermatophyta</taxon>
        <taxon>Magnoliopsida</taxon>
        <taxon>eudicotyledons</taxon>
        <taxon>Gunneridae</taxon>
        <taxon>Pentapetalae</taxon>
        <taxon>asterids</taxon>
        <taxon>lamiids</taxon>
        <taxon>Solanales</taxon>
        <taxon>Solanaceae</taxon>
        <taxon>Solanoideae</taxon>
        <taxon>Hyoscyameae</taxon>
        <taxon>Anisodus</taxon>
    </lineage>
</organism>
<evidence type="ECO:0000313" key="2">
    <source>
        <dbReference type="EMBL" id="KAK4359419.1"/>
    </source>
</evidence>
<keyword evidence="1" id="KW-1133">Transmembrane helix</keyword>
<gene>
    <name evidence="2" type="ORF">RND71_021648</name>
</gene>
<keyword evidence="3" id="KW-1185">Reference proteome</keyword>
<keyword evidence="1" id="KW-0812">Transmembrane</keyword>
<dbReference type="AlphaFoldDB" id="A0AAE1RY74"/>
<feature type="transmembrane region" description="Helical" evidence="1">
    <location>
        <begin position="34"/>
        <end position="50"/>
    </location>
</feature>
<name>A0AAE1RY74_9SOLA</name>
<accession>A0AAE1RY74</accession>
<proteinExistence type="predicted"/>
<evidence type="ECO:0000313" key="3">
    <source>
        <dbReference type="Proteomes" id="UP001291623"/>
    </source>
</evidence>
<protein>
    <submittedName>
        <fullName evidence="2">Uncharacterized protein</fullName>
    </submittedName>
</protein>
<evidence type="ECO:0000256" key="1">
    <source>
        <dbReference type="SAM" id="Phobius"/>
    </source>
</evidence>
<reference evidence="2" key="1">
    <citation type="submission" date="2023-12" db="EMBL/GenBank/DDBJ databases">
        <title>Genome assembly of Anisodus tanguticus.</title>
        <authorList>
            <person name="Wang Y.-J."/>
        </authorList>
    </citation>
    <scope>NUCLEOTIDE SEQUENCE</scope>
    <source>
        <strain evidence="2">KB-2021</strain>
        <tissue evidence="2">Leaf</tissue>
    </source>
</reference>
<dbReference type="Proteomes" id="UP001291623">
    <property type="component" value="Unassembled WGS sequence"/>
</dbReference>